<dbReference type="Proteomes" id="UP000284751">
    <property type="component" value="Unassembled WGS sequence"/>
</dbReference>
<dbReference type="InterPro" id="IPR003331">
    <property type="entry name" value="UDP_GlcNAc_Epimerase_2_dom"/>
</dbReference>
<evidence type="ECO:0000256" key="4">
    <source>
        <dbReference type="ARBA" id="ARBA00079400"/>
    </source>
</evidence>
<dbReference type="Pfam" id="PF04488">
    <property type="entry name" value="Gly_transf_sug"/>
    <property type="match status" value="1"/>
</dbReference>
<sequence>MFKVMTIFGTRPETIKMAPVVKELAARGEIRSIVCVTAQHRQMLDQVLKTFEITPDYDLNIMQQGQTLSDITSNVLAGMESVLKKEKPDIVLVHGDTTTTFAGALAAYYHQVAIGHIEAGLRTNNKYSPYPEEMNRQMVGVLADLHFAPTQQSKENLLREGKPEDKIIVTGNTAIDALKLTVKKEYSNQLLQWAHNSRLIVLTAHRRENLGEPMLHMFRAIQAVIDKYDDVKMVYPVHLNPLVQKAAHDVFGDSGRVKLVAPMEVVEFHNLLNHAYLILTDSGGIQEEAPSLHKPVVVLRDTTERPEGVAAGTLKLAGTKEEDIFRIVDELLSDREEYERMSRAENPYGDGFASRRIVDALLQWYQSGQNKNEDDFMSIPKKIHYVWVGGQPKSKDIQTCMKTWRKHLGDYEIIEWNEKNFDIDSSLFVRQAYEQKRWAYVSDYIRAYAVYHYGGIYLDTDVLVLDDLTRFLDHRAFVGFENSKYPFTAAFGAEPGHPLVKDMLDFYEGKSFVFNSQDQLSQTNTRSVSDILVEKYGCQVNNQFQVLREDIAVYPDGVLCNPSAQSSTIHVFTGTWMDGKKPLARKMIKRLKLRLTTSKRADLYNRIIRRDRS</sequence>
<keyword evidence="1 5" id="KW-0413">Isomerase</keyword>
<organism evidence="7 8">
    <name type="scientific">[Clostridium] leptum</name>
    <dbReference type="NCBI Taxonomy" id="1535"/>
    <lineage>
        <taxon>Bacteria</taxon>
        <taxon>Bacillati</taxon>
        <taxon>Bacillota</taxon>
        <taxon>Clostridia</taxon>
        <taxon>Eubacteriales</taxon>
        <taxon>Oscillospiraceae</taxon>
        <taxon>Oscillospiraceae incertae sedis</taxon>
    </lineage>
</organism>
<comment type="similarity">
    <text evidence="2 5">Belongs to the UDP-N-acetylglucosamine 2-epimerase family.</text>
</comment>
<dbReference type="SUPFAM" id="SSF53756">
    <property type="entry name" value="UDP-Glycosyltransferase/glycogen phosphorylase"/>
    <property type="match status" value="1"/>
</dbReference>
<dbReference type="NCBIfam" id="TIGR00236">
    <property type="entry name" value="wecB"/>
    <property type="match status" value="1"/>
</dbReference>
<dbReference type="EC" id="5.1.3.14" evidence="3"/>
<name>A0A412B111_9FIRM</name>
<dbReference type="InterPro" id="IPR029767">
    <property type="entry name" value="WecB-like"/>
</dbReference>
<accession>A0A412B111</accession>
<dbReference type="Gene3D" id="3.40.50.2000">
    <property type="entry name" value="Glycogen Phosphorylase B"/>
    <property type="match status" value="2"/>
</dbReference>
<dbReference type="Pfam" id="PF02350">
    <property type="entry name" value="Epimerase_2"/>
    <property type="match status" value="1"/>
</dbReference>
<evidence type="ECO:0000313" key="7">
    <source>
        <dbReference type="EMBL" id="RGQ44335.1"/>
    </source>
</evidence>
<dbReference type="PANTHER" id="PTHR43174:SF2">
    <property type="entry name" value="UDP-N-ACETYLGLUCOSAMINE 2-EPIMERASE"/>
    <property type="match status" value="1"/>
</dbReference>
<dbReference type="Gene3D" id="3.90.550.20">
    <property type="match status" value="1"/>
</dbReference>
<dbReference type="InterPro" id="IPR029044">
    <property type="entry name" value="Nucleotide-diphossugar_trans"/>
</dbReference>
<dbReference type="SUPFAM" id="SSF53448">
    <property type="entry name" value="Nucleotide-diphospho-sugar transferases"/>
    <property type="match status" value="1"/>
</dbReference>
<evidence type="ECO:0000256" key="1">
    <source>
        <dbReference type="ARBA" id="ARBA00023235"/>
    </source>
</evidence>
<evidence type="ECO:0000259" key="6">
    <source>
        <dbReference type="Pfam" id="PF02350"/>
    </source>
</evidence>
<evidence type="ECO:0000256" key="3">
    <source>
        <dbReference type="ARBA" id="ARBA00038858"/>
    </source>
</evidence>
<evidence type="ECO:0000256" key="2">
    <source>
        <dbReference type="ARBA" id="ARBA00038209"/>
    </source>
</evidence>
<feature type="domain" description="UDP-N-acetylglucosamine 2-epimerase" evidence="6">
    <location>
        <begin position="22"/>
        <end position="361"/>
    </location>
</feature>
<dbReference type="GO" id="GO:0008761">
    <property type="term" value="F:UDP-N-acetylglucosamine 2-epimerase activity"/>
    <property type="evidence" value="ECO:0007669"/>
    <property type="project" value="UniProtKB-EC"/>
</dbReference>
<proteinExistence type="inferred from homology"/>
<dbReference type="EMBL" id="QRTC01000002">
    <property type="protein sequence ID" value="RGQ44335.1"/>
    <property type="molecule type" value="Genomic_DNA"/>
</dbReference>
<evidence type="ECO:0000313" key="8">
    <source>
        <dbReference type="Proteomes" id="UP000284751"/>
    </source>
</evidence>
<gene>
    <name evidence="7" type="ORF">DWY99_01555</name>
</gene>
<dbReference type="FunFam" id="3.40.50.2000:FF:000043">
    <property type="entry name" value="UDP-N-acetylglucosamine 2-epimerase"/>
    <property type="match status" value="1"/>
</dbReference>
<dbReference type="CDD" id="cd03786">
    <property type="entry name" value="GTB_UDP-GlcNAc_2-Epimerase"/>
    <property type="match status" value="1"/>
</dbReference>
<dbReference type="InterPro" id="IPR007577">
    <property type="entry name" value="GlycoTrfase_DXD_sugar-bd_CS"/>
</dbReference>
<evidence type="ECO:0000256" key="5">
    <source>
        <dbReference type="RuleBase" id="RU003513"/>
    </source>
</evidence>
<dbReference type="AlphaFoldDB" id="A0A412B111"/>
<dbReference type="PANTHER" id="PTHR43174">
    <property type="entry name" value="UDP-N-ACETYLGLUCOSAMINE 2-EPIMERASE"/>
    <property type="match status" value="1"/>
</dbReference>
<protein>
    <recommendedName>
        <fullName evidence="3">UDP-N-acetylglucosamine 2-epimerase (non-hydrolyzing)</fullName>
        <ecNumber evidence="3">5.1.3.14</ecNumber>
    </recommendedName>
    <alternativeName>
        <fullName evidence="4">UDP-GlcNAc-2-epimerase</fullName>
    </alternativeName>
</protein>
<reference evidence="7 8" key="1">
    <citation type="submission" date="2018-08" db="EMBL/GenBank/DDBJ databases">
        <title>A genome reference for cultivated species of the human gut microbiota.</title>
        <authorList>
            <person name="Zou Y."/>
            <person name="Xue W."/>
            <person name="Luo G."/>
        </authorList>
    </citation>
    <scope>NUCLEOTIDE SEQUENCE [LARGE SCALE GENOMIC DNA]</scope>
    <source>
        <strain evidence="7 8">AF28-26</strain>
    </source>
</reference>
<comment type="caution">
    <text evidence="7">The sequence shown here is derived from an EMBL/GenBank/DDBJ whole genome shotgun (WGS) entry which is preliminary data.</text>
</comment>